<reference evidence="1 2" key="1">
    <citation type="submission" date="2024-09" db="EMBL/GenBank/DDBJ databases">
        <title>Genome sequencing and assembly of Phytophthora oleae, isolate VK10A, causative agent of rot of olive drupes.</title>
        <authorList>
            <person name="Conti Taguali S."/>
            <person name="Riolo M."/>
            <person name="La Spada F."/>
            <person name="Cacciola S.O."/>
            <person name="Dionisio G."/>
        </authorList>
    </citation>
    <scope>NUCLEOTIDE SEQUENCE [LARGE SCALE GENOMIC DNA]</scope>
    <source>
        <strain evidence="1 2">VK10A</strain>
    </source>
</reference>
<evidence type="ECO:0008006" key="3">
    <source>
        <dbReference type="Google" id="ProtNLM"/>
    </source>
</evidence>
<sequence>MMLAVQDDTIIYGYGGWNRIATDLDEHFLIRLNRGDALIFRGEFIHAGSGYDTTHIQIHCFLEPPAFQHAANTTAIVAILDPDEVRAPPTVCPVCRNEYTSRQGMLRHLRNGYRVYQNRRNRA</sequence>
<dbReference type="EMBL" id="JBIMZQ010000004">
    <property type="protein sequence ID" value="KAL3671885.1"/>
    <property type="molecule type" value="Genomic_DNA"/>
</dbReference>
<accession>A0ABD3G1N9</accession>
<evidence type="ECO:0000313" key="1">
    <source>
        <dbReference type="EMBL" id="KAL3671885.1"/>
    </source>
</evidence>
<organism evidence="1 2">
    <name type="scientific">Phytophthora oleae</name>
    <dbReference type="NCBI Taxonomy" id="2107226"/>
    <lineage>
        <taxon>Eukaryota</taxon>
        <taxon>Sar</taxon>
        <taxon>Stramenopiles</taxon>
        <taxon>Oomycota</taxon>
        <taxon>Peronosporomycetes</taxon>
        <taxon>Peronosporales</taxon>
        <taxon>Peronosporaceae</taxon>
        <taxon>Phytophthora</taxon>
    </lineage>
</organism>
<keyword evidence="2" id="KW-1185">Reference proteome</keyword>
<comment type="caution">
    <text evidence="1">The sequence shown here is derived from an EMBL/GenBank/DDBJ whole genome shotgun (WGS) entry which is preliminary data.</text>
</comment>
<protein>
    <recommendedName>
        <fullName evidence="3">C2H2-type domain-containing protein</fullName>
    </recommendedName>
</protein>
<dbReference type="Proteomes" id="UP001632037">
    <property type="component" value="Unassembled WGS sequence"/>
</dbReference>
<proteinExistence type="predicted"/>
<evidence type="ECO:0000313" key="2">
    <source>
        <dbReference type="Proteomes" id="UP001632037"/>
    </source>
</evidence>
<name>A0ABD3G1N9_9STRA</name>
<gene>
    <name evidence="1" type="ORF">V7S43_002553</name>
</gene>
<dbReference type="AlphaFoldDB" id="A0ABD3G1N9"/>